<sequence>MKASQIASWGLTLALVPMLALASSQPGEDNLSSPSMETSGQNTGGMSRQGGASGMQDQSGSMQGDRQQQLRDSHEASSVTDSTQRQRQKDGAGTMNDDHTLRTEQSTSDIQDQRTQDDTAP</sequence>
<keyword evidence="2" id="KW-0732">Signal</keyword>
<evidence type="ECO:0000256" key="2">
    <source>
        <dbReference type="SAM" id="SignalP"/>
    </source>
</evidence>
<dbReference type="Proteomes" id="UP000256334">
    <property type="component" value="Unassembled WGS sequence"/>
</dbReference>
<feature type="region of interest" description="Disordered" evidence="1">
    <location>
        <begin position="23"/>
        <end position="121"/>
    </location>
</feature>
<accession>A0A3D9DX01</accession>
<dbReference type="AlphaFoldDB" id="A0A3D9DX01"/>
<feature type="compositionally biased region" description="Polar residues" evidence="1">
    <location>
        <begin position="76"/>
        <end position="85"/>
    </location>
</feature>
<feature type="signal peptide" evidence="2">
    <location>
        <begin position="1"/>
        <end position="22"/>
    </location>
</feature>
<gene>
    <name evidence="3" type="ORF">C8D72_2146</name>
</gene>
<keyword evidence="4" id="KW-1185">Reference proteome</keyword>
<evidence type="ECO:0000256" key="1">
    <source>
        <dbReference type="SAM" id="MobiDB-lite"/>
    </source>
</evidence>
<protein>
    <submittedName>
        <fullName evidence="3">Uncharacterized protein</fullName>
    </submittedName>
</protein>
<dbReference type="EMBL" id="QRDJ01000007">
    <property type="protein sequence ID" value="REC95310.1"/>
    <property type="molecule type" value="Genomic_DNA"/>
</dbReference>
<feature type="chain" id="PRO_5017672758" evidence="2">
    <location>
        <begin position="23"/>
        <end position="121"/>
    </location>
</feature>
<evidence type="ECO:0000313" key="3">
    <source>
        <dbReference type="EMBL" id="REC95310.1"/>
    </source>
</evidence>
<feature type="compositionally biased region" description="Polar residues" evidence="1">
    <location>
        <begin position="23"/>
        <end position="46"/>
    </location>
</feature>
<organism evidence="3 4">
    <name type="scientific">Kushneria indalinina DSM 14324</name>
    <dbReference type="NCBI Taxonomy" id="1122140"/>
    <lineage>
        <taxon>Bacteria</taxon>
        <taxon>Pseudomonadati</taxon>
        <taxon>Pseudomonadota</taxon>
        <taxon>Gammaproteobacteria</taxon>
        <taxon>Oceanospirillales</taxon>
        <taxon>Halomonadaceae</taxon>
        <taxon>Kushneria</taxon>
    </lineage>
</organism>
<feature type="compositionally biased region" description="Basic and acidic residues" evidence="1">
    <location>
        <begin position="111"/>
        <end position="121"/>
    </location>
</feature>
<dbReference type="RefSeq" id="WP_115854370.1">
    <property type="nucleotide sequence ID" value="NZ_QRDJ01000007.1"/>
</dbReference>
<evidence type="ECO:0000313" key="4">
    <source>
        <dbReference type="Proteomes" id="UP000256334"/>
    </source>
</evidence>
<name>A0A3D9DX01_9GAMM</name>
<proteinExistence type="predicted"/>
<dbReference type="OrthoDB" id="6183571at2"/>
<feature type="compositionally biased region" description="Polar residues" evidence="1">
    <location>
        <begin position="55"/>
        <end position="67"/>
    </location>
</feature>
<comment type="caution">
    <text evidence="3">The sequence shown here is derived from an EMBL/GenBank/DDBJ whole genome shotgun (WGS) entry which is preliminary data.</text>
</comment>
<reference evidence="3 4" key="1">
    <citation type="submission" date="2018-07" db="EMBL/GenBank/DDBJ databases">
        <title>Genomic Encyclopedia of Type Strains, Phase IV (KMG-IV): sequencing the most valuable type-strain genomes for metagenomic binning, comparative biology and taxonomic classification.</title>
        <authorList>
            <person name="Goeker M."/>
        </authorList>
    </citation>
    <scope>NUCLEOTIDE SEQUENCE [LARGE SCALE GENOMIC DNA]</scope>
    <source>
        <strain evidence="3 4">DSM 14324</strain>
    </source>
</reference>